<evidence type="ECO:0000259" key="5">
    <source>
        <dbReference type="PROSITE" id="PS50110"/>
    </source>
</evidence>
<keyword evidence="1 4" id="KW-0597">Phosphoprotein</keyword>
<dbReference type="PANTHER" id="PTHR44591:SF3">
    <property type="entry name" value="RESPONSE REGULATORY DOMAIN-CONTAINING PROTEIN"/>
    <property type="match status" value="1"/>
</dbReference>
<name>A0ABS4BM28_9HYPH</name>
<dbReference type="InterPro" id="IPR011006">
    <property type="entry name" value="CheY-like_superfamily"/>
</dbReference>
<dbReference type="SMART" id="SM00448">
    <property type="entry name" value="REC"/>
    <property type="match status" value="1"/>
</dbReference>
<dbReference type="SUPFAM" id="SSF52172">
    <property type="entry name" value="CheY-like"/>
    <property type="match status" value="1"/>
</dbReference>
<protein>
    <submittedName>
        <fullName evidence="6">Response regulator</fullName>
    </submittedName>
</protein>
<evidence type="ECO:0000313" key="7">
    <source>
        <dbReference type="Proteomes" id="UP000678276"/>
    </source>
</evidence>
<dbReference type="PROSITE" id="PS50110">
    <property type="entry name" value="RESPONSE_REGULATORY"/>
    <property type="match status" value="1"/>
</dbReference>
<dbReference type="PANTHER" id="PTHR44591">
    <property type="entry name" value="STRESS RESPONSE REGULATOR PROTEIN 1"/>
    <property type="match status" value="1"/>
</dbReference>
<gene>
    <name evidence="6" type="ORF">J6595_19415</name>
</gene>
<proteinExistence type="predicted"/>
<comment type="caution">
    <text evidence="6">The sequence shown here is derived from an EMBL/GenBank/DDBJ whole genome shotgun (WGS) entry which is preliminary data.</text>
</comment>
<dbReference type="Gene3D" id="3.40.50.2300">
    <property type="match status" value="1"/>
</dbReference>
<accession>A0ABS4BM28</accession>
<feature type="modified residue" description="4-aspartylphosphate" evidence="4">
    <location>
        <position position="59"/>
    </location>
</feature>
<dbReference type="RefSeq" id="WP_209596846.1">
    <property type="nucleotide sequence ID" value="NZ_JAGJCF010000020.1"/>
</dbReference>
<dbReference type="InterPro" id="IPR001789">
    <property type="entry name" value="Sig_transdc_resp-reg_receiver"/>
</dbReference>
<dbReference type="InterPro" id="IPR050595">
    <property type="entry name" value="Bact_response_regulator"/>
</dbReference>
<organism evidence="6 7">
    <name type="scientific">Jiella mangrovi</name>
    <dbReference type="NCBI Taxonomy" id="2821407"/>
    <lineage>
        <taxon>Bacteria</taxon>
        <taxon>Pseudomonadati</taxon>
        <taxon>Pseudomonadota</taxon>
        <taxon>Alphaproteobacteria</taxon>
        <taxon>Hyphomicrobiales</taxon>
        <taxon>Aurantimonadaceae</taxon>
        <taxon>Jiella</taxon>
    </lineage>
</organism>
<dbReference type="Pfam" id="PF00072">
    <property type="entry name" value="Response_reg"/>
    <property type="match status" value="1"/>
</dbReference>
<dbReference type="EMBL" id="JAGJCF010000020">
    <property type="protein sequence ID" value="MBP0617759.1"/>
    <property type="molecule type" value="Genomic_DNA"/>
</dbReference>
<evidence type="ECO:0000256" key="2">
    <source>
        <dbReference type="ARBA" id="ARBA00023015"/>
    </source>
</evidence>
<evidence type="ECO:0000256" key="4">
    <source>
        <dbReference type="PROSITE-ProRule" id="PRU00169"/>
    </source>
</evidence>
<feature type="domain" description="Response regulatory" evidence="5">
    <location>
        <begin position="9"/>
        <end position="122"/>
    </location>
</feature>
<dbReference type="Proteomes" id="UP000678276">
    <property type="component" value="Unassembled WGS sequence"/>
</dbReference>
<reference evidence="6 7" key="1">
    <citation type="submission" date="2021-04" db="EMBL/GenBank/DDBJ databases">
        <title>Whole genome sequence of Jiella sp. KSK16Y-1.</title>
        <authorList>
            <person name="Tuo L."/>
        </authorList>
    </citation>
    <scope>NUCLEOTIDE SEQUENCE [LARGE SCALE GENOMIC DNA]</scope>
    <source>
        <strain evidence="6 7">KSK16Y-1</strain>
    </source>
</reference>
<evidence type="ECO:0000313" key="6">
    <source>
        <dbReference type="EMBL" id="MBP0617759.1"/>
    </source>
</evidence>
<evidence type="ECO:0000256" key="1">
    <source>
        <dbReference type="ARBA" id="ARBA00022553"/>
    </source>
</evidence>
<sequence length="127" mass="13790">MDDIVTAKCVLIVEDEPLLRFDAIDMVADEGFAVCDASNADQALVILDTRDDIGILFTDIDMPGEMDGLDLARTVRKHWPHIAIIIVSGHTQLADAGVPNGGVYFSKPYLRATILKALHQANARTGD</sequence>
<evidence type="ECO:0000256" key="3">
    <source>
        <dbReference type="ARBA" id="ARBA00023163"/>
    </source>
</evidence>
<keyword evidence="2" id="KW-0805">Transcription regulation</keyword>
<keyword evidence="7" id="KW-1185">Reference proteome</keyword>
<keyword evidence="3" id="KW-0804">Transcription</keyword>